<protein>
    <submittedName>
        <fullName evidence="1">Os03g0577150 protein</fullName>
    </submittedName>
</protein>
<dbReference type="EMBL" id="AP014959">
    <property type="protein sequence ID" value="BAS85036.1"/>
    <property type="molecule type" value="Genomic_DNA"/>
</dbReference>
<proteinExistence type="predicted"/>
<evidence type="ECO:0000313" key="2">
    <source>
        <dbReference type="Proteomes" id="UP000059680"/>
    </source>
</evidence>
<reference evidence="2" key="1">
    <citation type="journal article" date="2005" name="Nature">
        <title>The map-based sequence of the rice genome.</title>
        <authorList>
            <consortium name="International rice genome sequencing project (IRGSP)"/>
            <person name="Matsumoto T."/>
            <person name="Wu J."/>
            <person name="Kanamori H."/>
            <person name="Katayose Y."/>
            <person name="Fujisawa M."/>
            <person name="Namiki N."/>
            <person name="Mizuno H."/>
            <person name="Yamamoto K."/>
            <person name="Antonio B.A."/>
            <person name="Baba T."/>
            <person name="Sakata K."/>
            <person name="Nagamura Y."/>
            <person name="Aoki H."/>
            <person name="Arikawa K."/>
            <person name="Arita K."/>
            <person name="Bito T."/>
            <person name="Chiden Y."/>
            <person name="Fujitsuka N."/>
            <person name="Fukunaka R."/>
            <person name="Hamada M."/>
            <person name="Harada C."/>
            <person name="Hayashi A."/>
            <person name="Hijishita S."/>
            <person name="Honda M."/>
            <person name="Hosokawa S."/>
            <person name="Ichikawa Y."/>
            <person name="Idonuma A."/>
            <person name="Iijima M."/>
            <person name="Ikeda M."/>
            <person name="Ikeno M."/>
            <person name="Ito K."/>
            <person name="Ito S."/>
            <person name="Ito T."/>
            <person name="Ito Y."/>
            <person name="Ito Y."/>
            <person name="Iwabuchi A."/>
            <person name="Kamiya K."/>
            <person name="Karasawa W."/>
            <person name="Kurita K."/>
            <person name="Katagiri S."/>
            <person name="Kikuta A."/>
            <person name="Kobayashi H."/>
            <person name="Kobayashi N."/>
            <person name="Machita K."/>
            <person name="Maehara T."/>
            <person name="Masukawa M."/>
            <person name="Mizubayashi T."/>
            <person name="Mukai Y."/>
            <person name="Nagasaki H."/>
            <person name="Nagata Y."/>
            <person name="Naito S."/>
            <person name="Nakashima M."/>
            <person name="Nakama Y."/>
            <person name="Nakamichi Y."/>
            <person name="Nakamura M."/>
            <person name="Meguro A."/>
            <person name="Negishi M."/>
            <person name="Ohta I."/>
            <person name="Ohta T."/>
            <person name="Okamoto M."/>
            <person name="Ono N."/>
            <person name="Saji S."/>
            <person name="Sakaguchi M."/>
            <person name="Sakai K."/>
            <person name="Shibata M."/>
            <person name="Shimokawa T."/>
            <person name="Song J."/>
            <person name="Takazaki Y."/>
            <person name="Terasawa K."/>
            <person name="Tsugane M."/>
            <person name="Tsuji K."/>
            <person name="Ueda S."/>
            <person name="Waki K."/>
            <person name="Yamagata H."/>
            <person name="Yamamoto M."/>
            <person name="Yamamoto S."/>
            <person name="Yamane H."/>
            <person name="Yoshiki S."/>
            <person name="Yoshihara R."/>
            <person name="Yukawa K."/>
            <person name="Zhong H."/>
            <person name="Yano M."/>
            <person name="Yuan Q."/>
            <person name="Ouyang S."/>
            <person name="Liu J."/>
            <person name="Jones K.M."/>
            <person name="Gansberger K."/>
            <person name="Moffat K."/>
            <person name="Hill J."/>
            <person name="Bera J."/>
            <person name="Fadrosh D."/>
            <person name="Jin S."/>
            <person name="Johri S."/>
            <person name="Kim M."/>
            <person name="Overton L."/>
            <person name="Reardon M."/>
            <person name="Tsitrin T."/>
            <person name="Vuong H."/>
            <person name="Weaver B."/>
            <person name="Ciecko A."/>
            <person name="Tallon L."/>
            <person name="Jackson J."/>
            <person name="Pai G."/>
            <person name="Aken S.V."/>
            <person name="Utterback T."/>
            <person name="Reidmuller S."/>
            <person name="Feldblyum T."/>
            <person name="Hsiao J."/>
            <person name="Zismann V."/>
            <person name="Iobst S."/>
            <person name="de Vazeille A.R."/>
            <person name="Buell C.R."/>
            <person name="Ying K."/>
            <person name="Li Y."/>
            <person name="Lu T."/>
            <person name="Huang Y."/>
            <person name="Zhao Q."/>
            <person name="Feng Q."/>
            <person name="Zhang L."/>
            <person name="Zhu J."/>
            <person name="Weng Q."/>
            <person name="Mu J."/>
            <person name="Lu Y."/>
            <person name="Fan D."/>
            <person name="Liu Y."/>
            <person name="Guan J."/>
            <person name="Zhang Y."/>
            <person name="Yu S."/>
            <person name="Liu X."/>
            <person name="Zhang Y."/>
            <person name="Hong G."/>
            <person name="Han B."/>
            <person name="Choisne N."/>
            <person name="Demange N."/>
            <person name="Orjeda G."/>
            <person name="Samain S."/>
            <person name="Cattolico L."/>
            <person name="Pelletier E."/>
            <person name="Couloux A."/>
            <person name="Segurens B."/>
            <person name="Wincker P."/>
            <person name="D'Hont A."/>
            <person name="Scarpelli C."/>
            <person name="Weissenbach J."/>
            <person name="Salanoubat M."/>
            <person name="Quetier F."/>
            <person name="Yu Y."/>
            <person name="Kim H.R."/>
            <person name="Rambo T."/>
            <person name="Currie J."/>
            <person name="Collura K."/>
            <person name="Luo M."/>
            <person name="Yang T."/>
            <person name="Ammiraju J.S.S."/>
            <person name="Engler F."/>
            <person name="Soderlund C."/>
            <person name="Wing R.A."/>
            <person name="Palmer L.E."/>
            <person name="de la Bastide M."/>
            <person name="Spiegel L."/>
            <person name="Nascimento L."/>
            <person name="Zutavern T."/>
            <person name="O'Shaughnessy A."/>
            <person name="Dike S."/>
            <person name="Dedhia N."/>
            <person name="Preston R."/>
            <person name="Balija V."/>
            <person name="McCombie W.R."/>
            <person name="Chow T."/>
            <person name="Chen H."/>
            <person name="Chung M."/>
            <person name="Chen C."/>
            <person name="Shaw J."/>
            <person name="Wu H."/>
            <person name="Hsiao K."/>
            <person name="Chao Y."/>
            <person name="Chu M."/>
            <person name="Cheng C."/>
            <person name="Hour A."/>
            <person name="Lee P."/>
            <person name="Lin S."/>
            <person name="Lin Y."/>
            <person name="Liou J."/>
            <person name="Liu S."/>
            <person name="Hsing Y."/>
            <person name="Raghuvanshi S."/>
            <person name="Mohanty A."/>
            <person name="Bharti A.K."/>
            <person name="Gaur A."/>
            <person name="Gupta V."/>
            <person name="Kumar D."/>
            <person name="Ravi V."/>
            <person name="Vij S."/>
            <person name="Kapur A."/>
            <person name="Khurana P."/>
            <person name="Khurana P."/>
            <person name="Khurana J.P."/>
            <person name="Tyagi A.K."/>
            <person name="Gaikwad K."/>
            <person name="Singh A."/>
            <person name="Dalal V."/>
            <person name="Srivastava S."/>
            <person name="Dixit A."/>
            <person name="Pal A.K."/>
            <person name="Ghazi I.A."/>
            <person name="Yadav M."/>
            <person name="Pandit A."/>
            <person name="Bhargava A."/>
            <person name="Sureshbabu K."/>
            <person name="Batra K."/>
            <person name="Sharma T.R."/>
            <person name="Mohapatra T."/>
            <person name="Singh N.K."/>
            <person name="Messing J."/>
            <person name="Nelson A.B."/>
            <person name="Fuks G."/>
            <person name="Kavchok S."/>
            <person name="Keizer G."/>
            <person name="Linton E."/>
            <person name="Llaca V."/>
            <person name="Song R."/>
            <person name="Tanyolac B."/>
            <person name="Young S."/>
            <person name="Ho-Il K."/>
            <person name="Hahn J.H."/>
            <person name="Sangsakoo G."/>
            <person name="Vanavichit A."/>
            <person name="de Mattos Luiz.A.T."/>
            <person name="Zimmer P.D."/>
            <person name="Malone G."/>
            <person name="Dellagostin O."/>
            <person name="de Oliveira A.C."/>
            <person name="Bevan M."/>
            <person name="Bancroft I."/>
            <person name="Minx P."/>
            <person name="Cordum H."/>
            <person name="Wilson R."/>
            <person name="Cheng Z."/>
            <person name="Jin W."/>
            <person name="Jiang J."/>
            <person name="Leong S.A."/>
            <person name="Iwama H."/>
            <person name="Gojobori T."/>
            <person name="Itoh T."/>
            <person name="Niimura Y."/>
            <person name="Fujii Y."/>
            <person name="Habara T."/>
            <person name="Sakai H."/>
            <person name="Sato Y."/>
            <person name="Wilson G."/>
            <person name="Kumar K."/>
            <person name="McCouch S."/>
            <person name="Juretic N."/>
            <person name="Hoen D."/>
            <person name="Wright S."/>
            <person name="Bruskiewich R."/>
            <person name="Bureau T."/>
            <person name="Miyao A."/>
            <person name="Hirochika H."/>
            <person name="Nishikawa T."/>
            <person name="Kadowaki K."/>
            <person name="Sugiura M."/>
            <person name="Burr B."/>
            <person name="Sasaki T."/>
        </authorList>
    </citation>
    <scope>NUCLEOTIDE SEQUENCE [LARGE SCALE GENOMIC DNA]</scope>
    <source>
        <strain evidence="2">cv. Nipponbare</strain>
    </source>
</reference>
<dbReference type="InParanoid" id="A0A0P0VZI4"/>
<organism evidence="1 2">
    <name type="scientific">Oryza sativa subsp. japonica</name>
    <name type="common">Rice</name>
    <dbReference type="NCBI Taxonomy" id="39947"/>
    <lineage>
        <taxon>Eukaryota</taxon>
        <taxon>Viridiplantae</taxon>
        <taxon>Streptophyta</taxon>
        <taxon>Embryophyta</taxon>
        <taxon>Tracheophyta</taxon>
        <taxon>Spermatophyta</taxon>
        <taxon>Magnoliopsida</taxon>
        <taxon>Liliopsida</taxon>
        <taxon>Poales</taxon>
        <taxon>Poaceae</taxon>
        <taxon>BOP clade</taxon>
        <taxon>Oryzoideae</taxon>
        <taxon>Oryzeae</taxon>
        <taxon>Oryzinae</taxon>
        <taxon>Oryza</taxon>
        <taxon>Oryza sativa</taxon>
    </lineage>
</organism>
<accession>A0A0P0VZI4</accession>
<dbReference type="PaxDb" id="39947-A0A0P0VZI4"/>
<reference evidence="1 2" key="3">
    <citation type="journal article" date="2013" name="Rice">
        <title>Improvement of the Oryza sativa Nipponbare reference genome using next generation sequence and optical map data.</title>
        <authorList>
            <person name="Kawahara Y."/>
            <person name="de la Bastide M."/>
            <person name="Hamilton J.P."/>
            <person name="Kanamori H."/>
            <person name="McCombie W.R."/>
            <person name="Ouyang S."/>
            <person name="Schwartz D.C."/>
            <person name="Tanaka T."/>
            <person name="Wu J."/>
            <person name="Zhou S."/>
            <person name="Childs K.L."/>
            <person name="Davidson R.M."/>
            <person name="Lin H."/>
            <person name="Quesada-Ocampo L."/>
            <person name="Vaillancourt B."/>
            <person name="Sakai H."/>
            <person name="Lee S.S."/>
            <person name="Kim J."/>
            <person name="Numa H."/>
            <person name="Itoh T."/>
            <person name="Buell C.R."/>
            <person name="Matsumoto T."/>
        </authorList>
    </citation>
    <scope>NUCLEOTIDE SEQUENCE [LARGE SCALE GENOMIC DNA]</scope>
    <source>
        <strain evidence="2">cv. Nipponbare</strain>
    </source>
</reference>
<dbReference type="Proteomes" id="UP000059680">
    <property type="component" value="Chromosome 3"/>
</dbReference>
<dbReference type="Gramene" id="Os03t0577150-00">
    <property type="protein sequence ID" value="Os03t0577150-00"/>
    <property type="gene ID" value="Os03g0577150"/>
</dbReference>
<dbReference type="AlphaFoldDB" id="A0A0P0VZI4"/>
<name>A0A0P0VZI4_ORYSJ</name>
<reference evidence="1 2" key="2">
    <citation type="journal article" date="2013" name="Plant Cell Physiol.">
        <title>Rice Annotation Project Database (RAP-DB): an integrative and interactive database for rice genomics.</title>
        <authorList>
            <person name="Sakai H."/>
            <person name="Lee S.S."/>
            <person name="Tanaka T."/>
            <person name="Numa H."/>
            <person name="Kim J."/>
            <person name="Kawahara Y."/>
            <person name="Wakimoto H."/>
            <person name="Yang C.C."/>
            <person name="Iwamoto M."/>
            <person name="Abe T."/>
            <person name="Yamada Y."/>
            <person name="Muto A."/>
            <person name="Inokuchi H."/>
            <person name="Ikemura T."/>
            <person name="Matsumoto T."/>
            <person name="Sasaki T."/>
            <person name="Itoh T."/>
        </authorList>
    </citation>
    <scope>NUCLEOTIDE SEQUENCE [LARGE SCALE GENOMIC DNA]</scope>
    <source>
        <strain evidence="2">cv. Nipponbare</strain>
    </source>
</reference>
<keyword evidence="2" id="KW-1185">Reference proteome</keyword>
<sequence length="111" mass="12583">MGLLLEADNLLKMGVIYVGINTKQALENCLYNLLEVWREWCACFWGNIDSSSSWPSIQSIRYSTYFGADTSIGFFICTPSAHLYSYLHKFHQSLLGSSQVCRTQRVCRTAG</sequence>
<gene>
    <name evidence="1" type="ordered locus">Os03g0577150</name>
    <name evidence="1" type="ORF">OSNPB_030577150</name>
</gene>
<evidence type="ECO:0000313" key="1">
    <source>
        <dbReference type="EMBL" id="BAS85036.1"/>
    </source>
</evidence>